<evidence type="ECO:0000256" key="1">
    <source>
        <dbReference type="SAM" id="MobiDB-lite"/>
    </source>
</evidence>
<organism evidence="2 3">
    <name type="scientific">Dryococelus australis</name>
    <dbReference type="NCBI Taxonomy" id="614101"/>
    <lineage>
        <taxon>Eukaryota</taxon>
        <taxon>Metazoa</taxon>
        <taxon>Ecdysozoa</taxon>
        <taxon>Arthropoda</taxon>
        <taxon>Hexapoda</taxon>
        <taxon>Insecta</taxon>
        <taxon>Pterygota</taxon>
        <taxon>Neoptera</taxon>
        <taxon>Polyneoptera</taxon>
        <taxon>Phasmatodea</taxon>
        <taxon>Verophasmatodea</taxon>
        <taxon>Anareolatae</taxon>
        <taxon>Phasmatidae</taxon>
        <taxon>Eurycanthinae</taxon>
        <taxon>Dryococelus</taxon>
    </lineage>
</organism>
<feature type="region of interest" description="Disordered" evidence="1">
    <location>
        <begin position="762"/>
        <end position="787"/>
    </location>
</feature>
<reference evidence="2 3" key="1">
    <citation type="submission" date="2023-02" db="EMBL/GenBank/DDBJ databases">
        <title>LHISI_Scaffold_Assembly.</title>
        <authorList>
            <person name="Stuart O.P."/>
            <person name="Cleave R."/>
            <person name="Magrath M.J.L."/>
            <person name="Mikheyev A.S."/>
        </authorList>
    </citation>
    <scope>NUCLEOTIDE SEQUENCE [LARGE SCALE GENOMIC DNA]</scope>
    <source>
        <strain evidence="2">Daus_M_001</strain>
        <tissue evidence="2">Leg muscle</tissue>
    </source>
</reference>
<protein>
    <submittedName>
        <fullName evidence="2">Uncharacterized protein</fullName>
    </submittedName>
</protein>
<name>A0ABQ9IDB6_9NEOP</name>
<evidence type="ECO:0000313" key="3">
    <source>
        <dbReference type="Proteomes" id="UP001159363"/>
    </source>
</evidence>
<proteinExistence type="predicted"/>
<dbReference type="EMBL" id="JARBHB010000002">
    <property type="protein sequence ID" value="KAJ8894321.1"/>
    <property type="molecule type" value="Genomic_DNA"/>
</dbReference>
<gene>
    <name evidence="2" type="ORF">PR048_006941</name>
</gene>
<comment type="caution">
    <text evidence="2">The sequence shown here is derived from an EMBL/GenBank/DDBJ whole genome shotgun (WGS) entry which is preliminary data.</text>
</comment>
<accession>A0ABQ9IDB6</accession>
<keyword evidence="3" id="KW-1185">Reference proteome</keyword>
<evidence type="ECO:0000313" key="2">
    <source>
        <dbReference type="EMBL" id="KAJ8894321.1"/>
    </source>
</evidence>
<sequence length="962" mass="106199">MELLLSIVTNFTGRMLLSAPVKIYAGRSSDFFLRLISKVLTLSCTAFNEMFKKAKVPAVLLSDILDRINPKETARCRKHQILPYLCSPMPRSLLPPFPSATLTPLLNLPSKEGGCNVIARRIRCCLRKHPLPWTTNGSCAEGGEDHEPGRYLPTSPALHMSGSPLLILTLSDHLFSSLTRGVLHLPPQWRLFHRRKLAFVAWISNSTVTHIICRVKRGDGSAARWFSALRVRTTRRHNRPYHCASNWLDHSPPSSGSIPGGGGGSPPYLRMWNDAAGRRVFSGISRFPRPCIPALLRTRLVSPTSALETSNLGAAQLSSLAHSPLFVTTFTEVTDEQCISCASEGQRIGSRINFPMRGDITYAANGYETGGQGNATRVCRGRFVKAVHDKVSTLEINLRKKALPQPAYILTAALSDMHREKLVTMDGKHVAATFPRLSPFVFLPMATFRDVDPEAIFRITYLCTCPSCSRYCEFQHMFVMSVYYVRVDILQRSVTASMGTRYRSMPAGISRVVRPANSEHRYGLEWPHCRVNTDMGWNGRTAERTQIWVGMAAMQSEHRYGLEWPHCRVNTDMGWNGRTAERTQIWVGMAALQSEHRYGLEWPHCRVNTDMDHDGSTARLARRIDEALGVRVSDARIALSLLDLGRPVVTVEAGSGTSGGGLACASSPSVLVGGIRTHPPAPQGVNGNAWPCTDKCRVRRGSGAAVRAVHIQGLLNPRSLLDKGLRLGRARKEEMLNLYKSISRQQERSMSVIGHDRFCQERPTARSYRRKKKPAPRRAQSAAEFNPRTVASARQRVRIRSASTEDDEDCGYGAASRPAATAAAASAVPGERTPLLGNRLESLGKLFSCVSLAPGAARASVSYDATSLCPVVPSWFETRSEIGSKIDTENCCTIRVQGWTGDRDEIHWRFEISIGNQQPSTKIKVDPGSELRSLYLGLGKMLMQPGIRDVSVTTPPCPISVG</sequence>
<dbReference type="Proteomes" id="UP001159363">
    <property type="component" value="Chromosome 2"/>
</dbReference>
<feature type="compositionally biased region" description="Basic residues" evidence="1">
    <location>
        <begin position="767"/>
        <end position="776"/>
    </location>
</feature>